<name>A0AAW1ERC2_ZOAVI</name>
<proteinExistence type="predicted"/>
<dbReference type="AlphaFoldDB" id="A0AAW1ERC2"/>
<organism evidence="1 2">
    <name type="scientific">Zoarces viviparus</name>
    <name type="common">Viviparous eelpout</name>
    <name type="synonym">Blennius viviparus</name>
    <dbReference type="NCBI Taxonomy" id="48416"/>
    <lineage>
        <taxon>Eukaryota</taxon>
        <taxon>Metazoa</taxon>
        <taxon>Chordata</taxon>
        <taxon>Craniata</taxon>
        <taxon>Vertebrata</taxon>
        <taxon>Euteleostomi</taxon>
        <taxon>Actinopterygii</taxon>
        <taxon>Neopterygii</taxon>
        <taxon>Teleostei</taxon>
        <taxon>Neoteleostei</taxon>
        <taxon>Acanthomorphata</taxon>
        <taxon>Eupercaria</taxon>
        <taxon>Perciformes</taxon>
        <taxon>Cottioidei</taxon>
        <taxon>Zoarcales</taxon>
        <taxon>Zoarcidae</taxon>
        <taxon>Zoarcinae</taxon>
        <taxon>Zoarces</taxon>
    </lineage>
</organism>
<dbReference type="Proteomes" id="UP001488805">
    <property type="component" value="Unassembled WGS sequence"/>
</dbReference>
<comment type="caution">
    <text evidence="1">The sequence shown here is derived from an EMBL/GenBank/DDBJ whole genome shotgun (WGS) entry which is preliminary data.</text>
</comment>
<gene>
    <name evidence="1" type="ORF">VZT92_017713</name>
</gene>
<evidence type="ECO:0000313" key="2">
    <source>
        <dbReference type="Proteomes" id="UP001488805"/>
    </source>
</evidence>
<sequence length="70" mass="7577">MVYMVKATAELPLPSPFTAQPSSNIVSIPCNSEPAVCVTVLSLQCKVGQVCEEMVRMPLINMARELALII</sequence>
<evidence type="ECO:0000313" key="1">
    <source>
        <dbReference type="EMBL" id="KAK9523824.1"/>
    </source>
</evidence>
<keyword evidence="2" id="KW-1185">Reference proteome</keyword>
<dbReference type="EMBL" id="JBCEZU010000156">
    <property type="protein sequence ID" value="KAK9523824.1"/>
    <property type="molecule type" value="Genomic_DNA"/>
</dbReference>
<accession>A0AAW1ERC2</accession>
<reference evidence="1 2" key="1">
    <citation type="journal article" date="2024" name="Genome Biol. Evol.">
        <title>Chromosome-level genome assembly of the viviparous eelpout Zoarces viviparus.</title>
        <authorList>
            <person name="Fuhrmann N."/>
            <person name="Brasseur M.V."/>
            <person name="Bakowski C.E."/>
            <person name="Podsiadlowski L."/>
            <person name="Prost S."/>
            <person name="Krehenwinkel H."/>
            <person name="Mayer C."/>
        </authorList>
    </citation>
    <scope>NUCLEOTIDE SEQUENCE [LARGE SCALE GENOMIC DNA]</scope>
    <source>
        <strain evidence="1">NO-MEL_2022_Ind0_liver</strain>
    </source>
</reference>
<protein>
    <submittedName>
        <fullName evidence="1">Uncharacterized protein</fullName>
    </submittedName>
</protein>